<organism evidence="1 2">
    <name type="scientific">Rhodopila globiformis</name>
    <name type="common">Rhodopseudomonas globiformis</name>
    <dbReference type="NCBI Taxonomy" id="1071"/>
    <lineage>
        <taxon>Bacteria</taxon>
        <taxon>Pseudomonadati</taxon>
        <taxon>Pseudomonadota</taxon>
        <taxon>Alphaproteobacteria</taxon>
        <taxon>Acetobacterales</taxon>
        <taxon>Acetobacteraceae</taxon>
        <taxon>Rhodopila</taxon>
    </lineage>
</organism>
<comment type="caution">
    <text evidence="1">The sequence shown here is derived from an EMBL/GenBank/DDBJ whole genome shotgun (WGS) entry which is preliminary data.</text>
</comment>
<evidence type="ECO:0008006" key="3">
    <source>
        <dbReference type="Google" id="ProtNLM"/>
    </source>
</evidence>
<dbReference type="OrthoDB" id="5194526at2"/>
<dbReference type="PIRSF" id="PIRSF031796">
    <property type="entry name" value="UPC031796"/>
    <property type="match status" value="1"/>
</dbReference>
<reference evidence="1 2" key="1">
    <citation type="journal article" date="2018" name="Arch. Microbiol.">
        <title>New insights into the metabolic potential of the phototrophic purple bacterium Rhodopila globiformis DSM 161(T) from its draft genome sequence and evidence for a vanadium-dependent nitrogenase.</title>
        <authorList>
            <person name="Imhoff J.F."/>
            <person name="Rahn T."/>
            <person name="Kunzel S."/>
            <person name="Neulinger S.C."/>
        </authorList>
    </citation>
    <scope>NUCLEOTIDE SEQUENCE [LARGE SCALE GENOMIC DNA]</scope>
    <source>
        <strain evidence="1 2">DSM 161</strain>
    </source>
</reference>
<name>A0A2S6N6C3_RHOGL</name>
<dbReference type="Proteomes" id="UP000239724">
    <property type="component" value="Unassembled WGS sequence"/>
</dbReference>
<dbReference type="EMBL" id="NHRY01000216">
    <property type="protein sequence ID" value="PPQ30161.1"/>
    <property type="molecule type" value="Genomic_DNA"/>
</dbReference>
<keyword evidence="2" id="KW-1185">Reference proteome</keyword>
<gene>
    <name evidence="1" type="ORF">CCS01_19890</name>
</gene>
<sequence length="156" mass="17199">MDGIGFPERTTLVRRAAARLCLRLGWAPLHEVRLANGRRADILALQPGGGFACIEVKSGLRDYLADGKWAEYQPFCDQFFFAVDSDFPQDVLPPDPGLIVCAGHEAEVIREPLCIRLPTPRRKALLERFAWLAAGRLAALEDPMGVADLTLGLNED</sequence>
<accession>A0A2S6N6C3</accession>
<dbReference type="Pfam" id="PF06319">
    <property type="entry name" value="MmcB-like"/>
    <property type="match status" value="1"/>
</dbReference>
<dbReference type="AlphaFoldDB" id="A0A2S6N6C3"/>
<evidence type="ECO:0000313" key="1">
    <source>
        <dbReference type="EMBL" id="PPQ30161.1"/>
    </source>
</evidence>
<proteinExistence type="predicted"/>
<dbReference type="RefSeq" id="WP_104520566.1">
    <property type="nucleotide sequence ID" value="NZ_NHRY01000216.1"/>
</dbReference>
<dbReference type="InterPro" id="IPR009394">
    <property type="entry name" value="MmcB-like"/>
</dbReference>
<evidence type="ECO:0000313" key="2">
    <source>
        <dbReference type="Proteomes" id="UP000239724"/>
    </source>
</evidence>
<protein>
    <recommendedName>
        <fullName evidence="3">DNA repair protein MmcB-related protein</fullName>
    </recommendedName>
</protein>